<keyword evidence="1" id="KW-0732">Signal</keyword>
<dbReference type="RefSeq" id="WP_151858596.1">
    <property type="nucleotide sequence ID" value="NZ_WCTZ01000014.1"/>
</dbReference>
<dbReference type="Pfam" id="PF13595">
    <property type="entry name" value="DUF4138"/>
    <property type="match status" value="1"/>
</dbReference>
<accession>A0A7J5H487</accession>
<dbReference type="Proteomes" id="UP000442334">
    <property type="component" value="Unassembled WGS sequence"/>
</dbReference>
<evidence type="ECO:0000313" key="3">
    <source>
        <dbReference type="Proteomes" id="UP000442334"/>
    </source>
</evidence>
<sequence>MKARLILLTLLCAVGMAAYANEKIYVNRDVTTHIVMPEPIKLVDISTPKIAGNQCTDNIVRIKPYHDKGDSIQSGGYTEGELLGTITLIGERHIAQYDVLYTEEPGQAAAIFEVPYTHTQSYINPEVTMPMSEMARYAWAVYGSRRKYNQIVTRVHGMKATVNNIYAVGDYFFIDYSLRNRTRIPYDIEEIRVKLTDKKETKATNSQTIELSPVFTLNSVRKFKKDYRNVMVLPKLTFPDEKVLRIEISENQISGRVIVLTIEYEDILHADGFDADILKDAAYYPYYYISYSDKQ</sequence>
<dbReference type="InterPro" id="IPR022298">
    <property type="entry name" value="Conjug_transposon_TraN"/>
</dbReference>
<name>A0A7J5H487_BACUN</name>
<dbReference type="EMBL" id="WCUA01000012">
    <property type="protein sequence ID" value="KAB4184805.1"/>
    <property type="molecule type" value="Genomic_DNA"/>
</dbReference>
<comment type="caution">
    <text evidence="2">The sequence shown here is derived from an EMBL/GenBank/DDBJ whole genome shotgun (WGS) entry which is preliminary data.</text>
</comment>
<reference evidence="2 3" key="1">
    <citation type="journal article" date="2019" name="Nat. Med.">
        <title>A library of human gut bacterial isolates paired with longitudinal multiomics data enables mechanistic microbiome research.</title>
        <authorList>
            <person name="Poyet M."/>
            <person name="Groussin M."/>
            <person name="Gibbons S.M."/>
            <person name="Avila-Pacheco J."/>
            <person name="Jiang X."/>
            <person name="Kearney S.M."/>
            <person name="Perrotta A.R."/>
            <person name="Berdy B."/>
            <person name="Zhao S."/>
            <person name="Lieberman T.D."/>
            <person name="Swanson P.K."/>
            <person name="Smith M."/>
            <person name="Roesemann S."/>
            <person name="Alexander J.E."/>
            <person name="Rich S.A."/>
            <person name="Livny J."/>
            <person name="Vlamakis H."/>
            <person name="Clish C."/>
            <person name="Bullock K."/>
            <person name="Deik A."/>
            <person name="Scott J."/>
            <person name="Pierce K.A."/>
            <person name="Xavier R.J."/>
            <person name="Alm E.J."/>
        </authorList>
    </citation>
    <scope>NUCLEOTIDE SEQUENCE [LARGE SCALE GENOMIC DNA]</scope>
    <source>
        <strain evidence="2 3">BIOML-A21</strain>
    </source>
</reference>
<organism evidence="2 3">
    <name type="scientific">Bacteroides uniformis</name>
    <dbReference type="NCBI Taxonomy" id="820"/>
    <lineage>
        <taxon>Bacteria</taxon>
        <taxon>Pseudomonadati</taxon>
        <taxon>Bacteroidota</taxon>
        <taxon>Bacteroidia</taxon>
        <taxon>Bacteroidales</taxon>
        <taxon>Bacteroidaceae</taxon>
        <taxon>Bacteroides</taxon>
    </lineage>
</organism>
<dbReference type="NCBIfam" id="TIGR03780">
    <property type="entry name" value="Bac_Flav_CT_N"/>
    <property type="match status" value="1"/>
</dbReference>
<gene>
    <name evidence="2" type="primary">traN</name>
    <name evidence="2" type="ORF">GAQ34_12295</name>
</gene>
<feature type="chain" id="PRO_5029777972" evidence="1">
    <location>
        <begin position="21"/>
        <end position="295"/>
    </location>
</feature>
<proteinExistence type="predicted"/>
<protein>
    <submittedName>
        <fullName evidence="2">Conjugative transposon protein TraN</fullName>
    </submittedName>
</protein>
<dbReference type="AlphaFoldDB" id="A0A7J5H487"/>
<feature type="signal peptide" evidence="1">
    <location>
        <begin position="1"/>
        <end position="20"/>
    </location>
</feature>
<evidence type="ECO:0000256" key="1">
    <source>
        <dbReference type="SAM" id="SignalP"/>
    </source>
</evidence>
<evidence type="ECO:0000313" key="2">
    <source>
        <dbReference type="EMBL" id="KAB4184805.1"/>
    </source>
</evidence>